<name>A0A3N4Z1F5_9MICO</name>
<dbReference type="Pfam" id="PF12802">
    <property type="entry name" value="MarR_2"/>
    <property type="match status" value="1"/>
</dbReference>
<gene>
    <name evidence="2" type="ORF">EDD32_0045</name>
</gene>
<dbReference type="EMBL" id="RKRA01000001">
    <property type="protein sequence ID" value="RPF25644.1"/>
    <property type="molecule type" value="Genomic_DNA"/>
</dbReference>
<dbReference type="GO" id="GO:0003700">
    <property type="term" value="F:DNA-binding transcription factor activity"/>
    <property type="evidence" value="ECO:0007669"/>
    <property type="project" value="InterPro"/>
</dbReference>
<feature type="domain" description="HTH marR-type" evidence="1">
    <location>
        <begin position="17"/>
        <end position="153"/>
    </location>
</feature>
<dbReference type="InterPro" id="IPR036390">
    <property type="entry name" value="WH_DNA-bd_sf"/>
</dbReference>
<dbReference type="RefSeq" id="WP_246005900.1">
    <property type="nucleotide sequence ID" value="NZ_RKRA01000001.1"/>
</dbReference>
<dbReference type="AlphaFoldDB" id="A0A3N4Z1F5"/>
<reference evidence="2 3" key="1">
    <citation type="submission" date="2018-11" db="EMBL/GenBank/DDBJ databases">
        <title>Sequencing the genomes of 1000 actinobacteria strains.</title>
        <authorList>
            <person name="Klenk H.-P."/>
        </authorList>
    </citation>
    <scope>NUCLEOTIDE SEQUENCE [LARGE SCALE GENOMIC DNA]</scope>
    <source>
        <strain evidence="2 3">DSM 14418</strain>
    </source>
</reference>
<dbReference type="InterPro" id="IPR000835">
    <property type="entry name" value="HTH_MarR-typ"/>
</dbReference>
<dbReference type="Proteomes" id="UP000280726">
    <property type="component" value="Unassembled WGS sequence"/>
</dbReference>
<evidence type="ECO:0000259" key="1">
    <source>
        <dbReference type="PROSITE" id="PS50995"/>
    </source>
</evidence>
<dbReference type="PANTHER" id="PTHR33164">
    <property type="entry name" value="TRANSCRIPTIONAL REGULATOR, MARR FAMILY"/>
    <property type="match status" value="1"/>
</dbReference>
<proteinExistence type="predicted"/>
<dbReference type="GO" id="GO:0003677">
    <property type="term" value="F:DNA binding"/>
    <property type="evidence" value="ECO:0007669"/>
    <property type="project" value="UniProtKB-KW"/>
</dbReference>
<dbReference type="Gene3D" id="1.10.10.10">
    <property type="entry name" value="Winged helix-like DNA-binding domain superfamily/Winged helix DNA-binding domain"/>
    <property type="match status" value="1"/>
</dbReference>
<dbReference type="InterPro" id="IPR039422">
    <property type="entry name" value="MarR/SlyA-like"/>
</dbReference>
<organism evidence="2 3">
    <name type="scientific">Georgenia muralis</name>
    <dbReference type="NCBI Taxonomy" id="154117"/>
    <lineage>
        <taxon>Bacteria</taxon>
        <taxon>Bacillati</taxon>
        <taxon>Actinomycetota</taxon>
        <taxon>Actinomycetes</taxon>
        <taxon>Micrococcales</taxon>
        <taxon>Bogoriellaceae</taxon>
        <taxon>Georgenia</taxon>
    </lineage>
</organism>
<dbReference type="SUPFAM" id="SSF46785">
    <property type="entry name" value="Winged helix' DNA-binding domain"/>
    <property type="match status" value="1"/>
</dbReference>
<comment type="caution">
    <text evidence="2">The sequence shown here is derived from an EMBL/GenBank/DDBJ whole genome shotgun (WGS) entry which is preliminary data.</text>
</comment>
<protein>
    <submittedName>
        <fullName evidence="2">DNA-binding MarR family transcriptional regulator</fullName>
    </submittedName>
</protein>
<dbReference type="SMART" id="SM00347">
    <property type="entry name" value="HTH_MARR"/>
    <property type="match status" value="1"/>
</dbReference>
<accession>A0A3N4Z1F5</accession>
<dbReference type="PROSITE" id="PS50995">
    <property type="entry name" value="HTH_MARR_2"/>
    <property type="match status" value="1"/>
</dbReference>
<evidence type="ECO:0000313" key="2">
    <source>
        <dbReference type="EMBL" id="RPF25644.1"/>
    </source>
</evidence>
<dbReference type="PANTHER" id="PTHR33164:SF43">
    <property type="entry name" value="HTH-TYPE TRANSCRIPTIONAL REPRESSOR YETL"/>
    <property type="match status" value="1"/>
</dbReference>
<evidence type="ECO:0000313" key="3">
    <source>
        <dbReference type="Proteomes" id="UP000280726"/>
    </source>
</evidence>
<dbReference type="InterPro" id="IPR036388">
    <property type="entry name" value="WH-like_DNA-bd_sf"/>
</dbReference>
<dbReference type="GO" id="GO:0006950">
    <property type="term" value="P:response to stress"/>
    <property type="evidence" value="ECO:0007669"/>
    <property type="project" value="TreeGrafter"/>
</dbReference>
<keyword evidence="2" id="KW-0238">DNA-binding</keyword>
<sequence>MTTEQVPGYWYDDDDPATLVLGALRRFRRADQEMRRRMSADMDMNVSDVQALQLIIAAENRGEVATPRQVSAHLGISTASTTKLVDRLAASGHLERVPHPRDRRSVVLRATPYAHRELRERMARMHRRMGEIARAVRPEARQDVADFLHAMAEELDLAGTPLRAASDG</sequence>
<keyword evidence="3" id="KW-1185">Reference proteome</keyword>